<dbReference type="AlphaFoldDB" id="A0A395LYJ9"/>
<dbReference type="Proteomes" id="UP000266389">
    <property type="component" value="Unassembled WGS sequence"/>
</dbReference>
<reference evidence="2 3" key="1">
    <citation type="journal article" date="2011" name="ISME J.">
        <title>Community ecology of hot spring cyanobacterial mats: predominant populations and their functional potential.</title>
        <authorList>
            <person name="Klatt C.G."/>
            <person name="Wood J.M."/>
            <person name="Rusch D.B."/>
            <person name="Bateson M.M."/>
            <person name="Hamamura N."/>
            <person name="Heidelberg J.F."/>
            <person name="Grossman A.R."/>
            <person name="Bhaya D."/>
            <person name="Cohan F.M."/>
            <person name="Kuhl M."/>
            <person name="Bryant D.A."/>
            <person name="Ward D.M."/>
        </authorList>
    </citation>
    <scope>NUCLEOTIDE SEQUENCE [LARGE SCALE GENOMIC DNA]</scope>
    <source>
        <strain evidence="2">OS</strain>
    </source>
</reference>
<feature type="chain" id="PRO_5017189331" description="HmuY protein" evidence="1">
    <location>
        <begin position="23"/>
        <end position="205"/>
    </location>
</feature>
<evidence type="ECO:0000313" key="2">
    <source>
        <dbReference type="EMBL" id="RFM23118.1"/>
    </source>
</evidence>
<evidence type="ECO:0008006" key="4">
    <source>
        <dbReference type="Google" id="ProtNLM"/>
    </source>
</evidence>
<feature type="signal peptide" evidence="1">
    <location>
        <begin position="1"/>
        <end position="22"/>
    </location>
</feature>
<organism evidence="2 3">
    <name type="scientific">Candidatus Thermochlorobacter aerophilus</name>
    <dbReference type="NCBI Taxonomy" id="1868324"/>
    <lineage>
        <taxon>Bacteria</taxon>
        <taxon>Pseudomonadati</taxon>
        <taxon>Chlorobiota</taxon>
        <taxon>Chlorobiia</taxon>
        <taxon>Chlorobiales</taxon>
        <taxon>Candidatus Thermochlorobacteriaceae</taxon>
        <taxon>Candidatus Thermochlorobacter</taxon>
    </lineage>
</organism>
<evidence type="ECO:0000313" key="3">
    <source>
        <dbReference type="Proteomes" id="UP000266389"/>
    </source>
</evidence>
<evidence type="ECO:0000256" key="1">
    <source>
        <dbReference type="SAM" id="SignalP"/>
    </source>
</evidence>
<dbReference type="PROSITE" id="PS51257">
    <property type="entry name" value="PROKAR_LIPOPROTEIN"/>
    <property type="match status" value="1"/>
</dbReference>
<dbReference type="InterPro" id="IPR025921">
    <property type="entry name" value="HmuY"/>
</dbReference>
<dbReference type="CDD" id="cd12105">
    <property type="entry name" value="HmuY"/>
    <property type="match status" value="1"/>
</dbReference>
<protein>
    <recommendedName>
        <fullName evidence="4">HmuY protein</fullName>
    </recommendedName>
</protein>
<gene>
    <name evidence="2" type="ORF">D0433_12675</name>
</gene>
<name>A0A395LYJ9_9BACT</name>
<proteinExistence type="predicted"/>
<comment type="caution">
    <text evidence="2">The sequence shown here is derived from an EMBL/GenBank/DDBJ whole genome shotgun (WGS) entry which is preliminary data.</text>
</comment>
<accession>A0A395LYJ9</accession>
<dbReference type="EMBL" id="PHFL01000070">
    <property type="protein sequence ID" value="RFM23118.1"/>
    <property type="molecule type" value="Genomic_DNA"/>
</dbReference>
<dbReference type="Pfam" id="PF14064">
    <property type="entry name" value="HmuY"/>
    <property type="match status" value="1"/>
</dbReference>
<keyword evidence="1" id="KW-0732">Signal</keyword>
<sequence>MKSNMKRTLLFILLALTGLACGESNNNPSGSQAQTALPVRTIRNLQADTANTGRFTFFSLRDSAIVPNSDSATTRWDIAFRATTIIINGGPIRFGQGGAIVLTGTDFNTLETLPETGWRVDSSATSLAIPVGSGRAWYNYNQQTNVITPIPGVVLGIRTADGRYAKLQILSYYLNAPANPDGFADRSRVYTFRYVFQPNGSRTVK</sequence>